<dbReference type="Proteomes" id="UP000324585">
    <property type="component" value="Unassembled WGS sequence"/>
</dbReference>
<keyword evidence="3 4" id="KW-0539">Nucleus</keyword>
<dbReference type="GO" id="GO:0003712">
    <property type="term" value="F:transcription coregulator activity"/>
    <property type="evidence" value="ECO:0007669"/>
    <property type="project" value="InterPro"/>
</dbReference>
<protein>
    <recommendedName>
        <fullName evidence="4">Mediator of RNA polymerase II transcription subunit 20</fullName>
    </recommendedName>
    <alternativeName>
        <fullName evidence="4">Mediator complex subunit 20</fullName>
    </alternativeName>
</protein>
<keyword evidence="4" id="KW-0010">Activator</keyword>
<dbReference type="GO" id="GO:0016592">
    <property type="term" value="C:mediator complex"/>
    <property type="evidence" value="ECO:0007669"/>
    <property type="project" value="InterPro"/>
</dbReference>
<accession>A0A5J4YSJ3</accession>
<name>A0A5J4YSJ3_PORPP</name>
<comment type="function">
    <text evidence="4">Component of the Mediator complex, a coactivator involved in the regulated transcription of nearly all RNA polymerase II-dependent genes. Mediator functions as a bridge to convey information from gene-specific regulatory proteins to the basal RNA polymerase II transcription machinery. Mediator is recruited to promoters by direct interactions with regulatory proteins and serves as a scaffold for the assembly of a functional preinitiation complex with RNA polymerase II and the general transcription factors.</text>
</comment>
<evidence type="ECO:0000256" key="4">
    <source>
        <dbReference type="RuleBase" id="RU364152"/>
    </source>
</evidence>
<dbReference type="AlphaFoldDB" id="A0A5J4YSJ3"/>
<evidence type="ECO:0000313" key="5">
    <source>
        <dbReference type="EMBL" id="KAA8494205.1"/>
    </source>
</evidence>
<comment type="caution">
    <text evidence="5">The sequence shown here is derived from an EMBL/GenBank/DDBJ whole genome shotgun (WGS) entry which is preliminary data.</text>
</comment>
<organism evidence="5 6">
    <name type="scientific">Porphyridium purpureum</name>
    <name type="common">Red alga</name>
    <name type="synonym">Porphyridium cruentum</name>
    <dbReference type="NCBI Taxonomy" id="35688"/>
    <lineage>
        <taxon>Eukaryota</taxon>
        <taxon>Rhodophyta</taxon>
        <taxon>Bangiophyceae</taxon>
        <taxon>Porphyridiales</taxon>
        <taxon>Porphyridiaceae</taxon>
        <taxon>Porphyridium</taxon>
    </lineage>
</organism>
<dbReference type="EMBL" id="VRMN01000005">
    <property type="protein sequence ID" value="KAA8494205.1"/>
    <property type="molecule type" value="Genomic_DNA"/>
</dbReference>
<dbReference type="InterPro" id="IPR013921">
    <property type="entry name" value="Mediator_Med20"/>
</dbReference>
<reference evidence="6" key="1">
    <citation type="journal article" date="2019" name="Nat. Commun.">
        <title>Expansion of phycobilisome linker gene families in mesophilic red algae.</title>
        <authorList>
            <person name="Lee J."/>
            <person name="Kim D."/>
            <person name="Bhattacharya D."/>
            <person name="Yoon H.S."/>
        </authorList>
    </citation>
    <scope>NUCLEOTIDE SEQUENCE [LARGE SCALE GENOMIC DNA]</scope>
    <source>
        <strain evidence="6">CCMP 1328</strain>
    </source>
</reference>
<keyword evidence="4" id="KW-0805">Transcription regulation</keyword>
<comment type="subcellular location">
    <subcellularLocation>
        <location evidence="1 4">Nucleus</location>
    </subcellularLocation>
</comment>
<keyword evidence="6" id="KW-1185">Reference proteome</keyword>
<sequence length="275" mass="30555">MGATMLLFVPTREHSAALVEKELRRRVEALSGVRADTWKVSCDTCVQPTADARGIHLPCKLGAAGSELHILSFRMRSLKLEYVVLKADDGGPARDATGITQSTELILLPSSPDLRALLMRVAAAATGSKPVRVLHGVQYDMCDLIIRVGTVMERGLTKLTVLEVEYLPCDEMAECRELLVEFLQRVFAPLVASPDAEDEKQACRLANLDMRPHIIELDNAQQTLVSRADDHETLHNSHPAHAHMQSARERCLKYFLLLARPLEQLASFPELFPSR</sequence>
<dbReference type="Pfam" id="PF08612">
    <property type="entry name" value="Med20"/>
    <property type="match status" value="1"/>
</dbReference>
<dbReference type="GO" id="GO:0006357">
    <property type="term" value="P:regulation of transcription by RNA polymerase II"/>
    <property type="evidence" value="ECO:0007669"/>
    <property type="project" value="InterPro"/>
</dbReference>
<dbReference type="OrthoDB" id="1854899at2759"/>
<evidence type="ECO:0000256" key="3">
    <source>
        <dbReference type="ARBA" id="ARBA00023242"/>
    </source>
</evidence>
<gene>
    <name evidence="4" type="primary">MED20</name>
    <name evidence="5" type="ORF">FVE85_4180</name>
</gene>
<evidence type="ECO:0000313" key="6">
    <source>
        <dbReference type="Proteomes" id="UP000324585"/>
    </source>
</evidence>
<keyword evidence="4" id="KW-0804">Transcription</keyword>
<comment type="subunit">
    <text evidence="4">Component of the Mediator complex.</text>
</comment>
<proteinExistence type="inferred from homology"/>
<evidence type="ECO:0000256" key="1">
    <source>
        <dbReference type="ARBA" id="ARBA00004123"/>
    </source>
</evidence>
<evidence type="ECO:0000256" key="2">
    <source>
        <dbReference type="ARBA" id="ARBA00010743"/>
    </source>
</evidence>
<comment type="similarity">
    <text evidence="2 4">Belongs to the Mediator complex subunit 20 family.</text>
</comment>